<dbReference type="Pfam" id="PF00356">
    <property type="entry name" value="LacI"/>
    <property type="match status" value="1"/>
</dbReference>
<dbReference type="Proteomes" id="UP000650994">
    <property type="component" value="Unassembled WGS sequence"/>
</dbReference>
<evidence type="ECO:0000313" key="6">
    <source>
        <dbReference type="Proteomes" id="UP000650994"/>
    </source>
</evidence>
<keyword evidence="6" id="KW-1185">Reference proteome</keyword>
<feature type="domain" description="HTH lacI-type" evidence="4">
    <location>
        <begin position="22"/>
        <end position="78"/>
    </location>
</feature>
<evidence type="ECO:0000256" key="1">
    <source>
        <dbReference type="ARBA" id="ARBA00023015"/>
    </source>
</evidence>
<protein>
    <submittedName>
        <fullName evidence="5">KDG operon repressor</fullName>
    </submittedName>
</protein>
<dbReference type="Gene3D" id="3.40.50.2300">
    <property type="match status" value="2"/>
</dbReference>
<dbReference type="SUPFAM" id="SSF47413">
    <property type="entry name" value="lambda repressor-like DNA-binding domains"/>
    <property type="match status" value="1"/>
</dbReference>
<gene>
    <name evidence="5" type="primary">kdgR</name>
    <name evidence="5" type="ORF">GCM10010984_15890</name>
</gene>
<evidence type="ECO:0000259" key="4">
    <source>
        <dbReference type="PROSITE" id="PS50932"/>
    </source>
</evidence>
<dbReference type="InterPro" id="IPR010982">
    <property type="entry name" value="Lambda_DNA-bd_dom_sf"/>
</dbReference>
<evidence type="ECO:0000256" key="2">
    <source>
        <dbReference type="ARBA" id="ARBA00023125"/>
    </source>
</evidence>
<dbReference type="InterPro" id="IPR000843">
    <property type="entry name" value="HTH_LacI"/>
</dbReference>
<dbReference type="PROSITE" id="PS50932">
    <property type="entry name" value="HTH_LACI_2"/>
    <property type="match status" value="1"/>
</dbReference>
<dbReference type="InterPro" id="IPR028082">
    <property type="entry name" value="Peripla_BP_I"/>
</dbReference>
<dbReference type="Pfam" id="PF13377">
    <property type="entry name" value="Peripla_BP_3"/>
    <property type="match status" value="1"/>
</dbReference>
<sequence length="352" mass="39968">MYIVQLKNNYNFVFNKIVLKKVSIKDVANLANVSIASVSYVLNKMPNNRISESTANRIKEAAEKLNYRPNKIAKSLKTNQSKILGLIVADIANPFFGKIAKILEEEALKIGYTIIIGSSGENNEKFDKLINFFIDQQVDGLILAPVENSEKSFLKLNQEKFPYIILDRNLDGINSNGIKINNEEISFEVTNTLIKKGSKKPLLVSYETTLGNLLERDFGFYKAIKENNIKELESIKVKIDDIQKDVYAGLDKHFNGDNKPDSIFFTSNKLAFSGLKYLLKRNINIPEELQVIAFDESEAYELFPVEISYVKQPLDEIAQNALEMIINNINNKNKVIQNKELCAELILRESTN</sequence>
<dbReference type="CDD" id="cd01392">
    <property type="entry name" value="HTH_LacI"/>
    <property type="match status" value="1"/>
</dbReference>
<reference evidence="6" key="1">
    <citation type="journal article" date="2019" name="Int. J. Syst. Evol. Microbiol.">
        <title>The Global Catalogue of Microorganisms (GCM) 10K type strain sequencing project: providing services to taxonomists for standard genome sequencing and annotation.</title>
        <authorList>
            <consortium name="The Broad Institute Genomics Platform"/>
            <consortium name="The Broad Institute Genome Sequencing Center for Infectious Disease"/>
            <person name="Wu L."/>
            <person name="Ma J."/>
        </authorList>
    </citation>
    <scope>NUCLEOTIDE SEQUENCE [LARGE SCALE GENOMIC DNA]</scope>
    <source>
        <strain evidence="6">CGMCC 1.12707</strain>
    </source>
</reference>
<organism evidence="5 6">
    <name type="scientific">Chishuiella changwenlii</name>
    <dbReference type="NCBI Taxonomy" id="1434701"/>
    <lineage>
        <taxon>Bacteria</taxon>
        <taxon>Pseudomonadati</taxon>
        <taxon>Bacteroidota</taxon>
        <taxon>Flavobacteriia</taxon>
        <taxon>Flavobacteriales</taxon>
        <taxon>Weeksellaceae</taxon>
        <taxon>Chishuiella</taxon>
    </lineage>
</organism>
<dbReference type="Gene3D" id="1.10.260.40">
    <property type="entry name" value="lambda repressor-like DNA-binding domains"/>
    <property type="match status" value="1"/>
</dbReference>
<dbReference type="PANTHER" id="PTHR30146:SF109">
    <property type="entry name" value="HTH-TYPE TRANSCRIPTIONAL REGULATOR GALS"/>
    <property type="match status" value="1"/>
</dbReference>
<dbReference type="InterPro" id="IPR046335">
    <property type="entry name" value="LacI/GalR-like_sensor"/>
</dbReference>
<dbReference type="PANTHER" id="PTHR30146">
    <property type="entry name" value="LACI-RELATED TRANSCRIPTIONAL REPRESSOR"/>
    <property type="match status" value="1"/>
</dbReference>
<name>A0ABQ1TR12_9FLAO</name>
<dbReference type="PROSITE" id="PS00356">
    <property type="entry name" value="HTH_LACI_1"/>
    <property type="match status" value="1"/>
</dbReference>
<dbReference type="EMBL" id="BMFL01000010">
    <property type="protein sequence ID" value="GGE99126.1"/>
    <property type="molecule type" value="Genomic_DNA"/>
</dbReference>
<proteinExistence type="predicted"/>
<keyword evidence="2" id="KW-0238">DNA-binding</keyword>
<evidence type="ECO:0000313" key="5">
    <source>
        <dbReference type="EMBL" id="GGE99126.1"/>
    </source>
</evidence>
<keyword evidence="3" id="KW-0804">Transcription</keyword>
<comment type="caution">
    <text evidence="5">The sequence shown here is derived from an EMBL/GenBank/DDBJ whole genome shotgun (WGS) entry which is preliminary data.</text>
</comment>
<accession>A0ABQ1TR12</accession>
<keyword evidence="1" id="KW-0805">Transcription regulation</keyword>
<dbReference type="SUPFAM" id="SSF53822">
    <property type="entry name" value="Periplasmic binding protein-like I"/>
    <property type="match status" value="1"/>
</dbReference>
<dbReference type="SMART" id="SM00354">
    <property type="entry name" value="HTH_LACI"/>
    <property type="match status" value="1"/>
</dbReference>
<evidence type="ECO:0000256" key="3">
    <source>
        <dbReference type="ARBA" id="ARBA00023163"/>
    </source>
</evidence>